<evidence type="ECO:0000313" key="5">
    <source>
        <dbReference type="Proteomes" id="UP001501570"/>
    </source>
</evidence>
<evidence type="ECO:0000256" key="2">
    <source>
        <dbReference type="ARBA" id="ARBA00023315"/>
    </source>
</evidence>
<evidence type="ECO:0000313" key="4">
    <source>
        <dbReference type="EMBL" id="GAA5186852.1"/>
    </source>
</evidence>
<dbReference type="PANTHER" id="PTHR43877">
    <property type="entry name" value="AMINOALKYLPHOSPHONATE N-ACETYLTRANSFERASE-RELATED-RELATED"/>
    <property type="match status" value="1"/>
</dbReference>
<dbReference type="InterPro" id="IPR050832">
    <property type="entry name" value="Bact_Acetyltransf"/>
</dbReference>
<dbReference type="InterPro" id="IPR016181">
    <property type="entry name" value="Acyl_CoA_acyltransferase"/>
</dbReference>
<dbReference type="PANTHER" id="PTHR43877:SF2">
    <property type="entry name" value="AMINOALKYLPHOSPHONATE N-ACETYLTRANSFERASE-RELATED"/>
    <property type="match status" value="1"/>
</dbReference>
<keyword evidence="1" id="KW-0808">Transferase</keyword>
<sequence>MRWMREQPRQLIVRQCREQDVAVLEHHVPTGRNRYHEARFHRQGEGFSTFLIAYLDDAPVGSGEVLWQGAKEPDVRDRFPDCPEINGLAVVAARQSQGIGTAIIAAAEQRALQRGQHRIGLGVDEHNERAAALYRRLGYRDTGCHYLDHYRYVDNHGAPHEVADPCRFLIKAIAAHASFTGLT</sequence>
<reference evidence="5" key="1">
    <citation type="journal article" date="2019" name="Int. J. Syst. Evol. Microbiol.">
        <title>The Global Catalogue of Microorganisms (GCM) 10K type strain sequencing project: providing services to taxonomists for standard genome sequencing and annotation.</title>
        <authorList>
            <consortium name="The Broad Institute Genomics Platform"/>
            <consortium name="The Broad Institute Genome Sequencing Center for Infectious Disease"/>
            <person name="Wu L."/>
            <person name="Ma J."/>
        </authorList>
    </citation>
    <scope>NUCLEOTIDE SEQUENCE [LARGE SCALE GENOMIC DNA]</scope>
    <source>
        <strain evidence="5">JCM 18304</strain>
    </source>
</reference>
<organism evidence="4 5">
    <name type="scientific">Rugosimonospora acidiphila</name>
    <dbReference type="NCBI Taxonomy" id="556531"/>
    <lineage>
        <taxon>Bacteria</taxon>
        <taxon>Bacillati</taxon>
        <taxon>Actinomycetota</taxon>
        <taxon>Actinomycetes</taxon>
        <taxon>Micromonosporales</taxon>
        <taxon>Micromonosporaceae</taxon>
        <taxon>Rugosimonospora</taxon>
    </lineage>
</organism>
<gene>
    <name evidence="4" type="ORF">GCM10023322_33970</name>
</gene>
<dbReference type="PROSITE" id="PS51186">
    <property type="entry name" value="GNAT"/>
    <property type="match status" value="1"/>
</dbReference>
<feature type="domain" description="N-acetyltransferase" evidence="3">
    <location>
        <begin position="11"/>
        <end position="159"/>
    </location>
</feature>
<comment type="caution">
    <text evidence="4">The sequence shown here is derived from an EMBL/GenBank/DDBJ whole genome shotgun (WGS) entry which is preliminary data.</text>
</comment>
<evidence type="ECO:0000256" key="1">
    <source>
        <dbReference type="ARBA" id="ARBA00022679"/>
    </source>
</evidence>
<dbReference type="Pfam" id="PF00583">
    <property type="entry name" value="Acetyltransf_1"/>
    <property type="match status" value="1"/>
</dbReference>
<proteinExistence type="predicted"/>
<dbReference type="Gene3D" id="3.40.630.30">
    <property type="match status" value="1"/>
</dbReference>
<keyword evidence="5" id="KW-1185">Reference proteome</keyword>
<dbReference type="Proteomes" id="UP001501570">
    <property type="component" value="Unassembled WGS sequence"/>
</dbReference>
<evidence type="ECO:0000259" key="3">
    <source>
        <dbReference type="PROSITE" id="PS51186"/>
    </source>
</evidence>
<keyword evidence="2" id="KW-0012">Acyltransferase</keyword>
<dbReference type="EMBL" id="BAABJQ010000008">
    <property type="protein sequence ID" value="GAA5186852.1"/>
    <property type="molecule type" value="Genomic_DNA"/>
</dbReference>
<dbReference type="SUPFAM" id="SSF55729">
    <property type="entry name" value="Acyl-CoA N-acyltransferases (Nat)"/>
    <property type="match status" value="1"/>
</dbReference>
<protein>
    <recommendedName>
        <fullName evidence="3">N-acetyltransferase domain-containing protein</fullName>
    </recommendedName>
</protein>
<dbReference type="InterPro" id="IPR000182">
    <property type="entry name" value="GNAT_dom"/>
</dbReference>
<name>A0ABP9RTW5_9ACTN</name>
<accession>A0ABP9RTW5</accession>
<dbReference type="CDD" id="cd04301">
    <property type="entry name" value="NAT_SF"/>
    <property type="match status" value="1"/>
</dbReference>